<dbReference type="HOGENOM" id="CLU_105134_2_0_1"/>
<dbReference type="Proteomes" id="UP000027222">
    <property type="component" value="Unassembled WGS sequence"/>
</dbReference>
<dbReference type="SMART" id="SM00075">
    <property type="entry name" value="HYDRO"/>
    <property type="match status" value="1"/>
</dbReference>
<evidence type="ECO:0000256" key="2">
    <source>
        <dbReference type="ARBA" id="ARBA00010446"/>
    </source>
</evidence>
<evidence type="ECO:0000256" key="5">
    <source>
        <dbReference type="ARBA" id="ARBA00023157"/>
    </source>
</evidence>
<organism evidence="7 8">
    <name type="scientific">Galerina marginata (strain CBS 339.88)</name>
    <dbReference type="NCBI Taxonomy" id="685588"/>
    <lineage>
        <taxon>Eukaryota</taxon>
        <taxon>Fungi</taxon>
        <taxon>Dikarya</taxon>
        <taxon>Basidiomycota</taxon>
        <taxon>Agaricomycotina</taxon>
        <taxon>Agaricomycetes</taxon>
        <taxon>Agaricomycetidae</taxon>
        <taxon>Agaricales</taxon>
        <taxon>Agaricineae</taxon>
        <taxon>Strophariaceae</taxon>
        <taxon>Galerina</taxon>
    </lineage>
</organism>
<sequence length="110" mass="10746">MFSKVALFFFAALSATSVLAGGIEDSCNTGTIQCCNSLNAPTSAAATDALAGLIGVVIQGLTGQVGLGCNPITVIGTGTGANCQAAPACCDHVVSNSLIGIDCSPIIINA</sequence>
<protein>
    <recommendedName>
        <fullName evidence="6">Hydrophobin</fullName>
    </recommendedName>
</protein>
<keyword evidence="5 6" id="KW-1015">Disulfide bond</keyword>
<gene>
    <name evidence="7" type="ORF">GALMADRAFT_126674</name>
</gene>
<feature type="signal peptide" evidence="6">
    <location>
        <begin position="1"/>
        <end position="20"/>
    </location>
</feature>
<evidence type="ECO:0000313" key="7">
    <source>
        <dbReference type="EMBL" id="KDR71747.1"/>
    </source>
</evidence>
<keyword evidence="3 6" id="KW-0134">Cell wall</keyword>
<dbReference type="Pfam" id="PF01185">
    <property type="entry name" value="Hydrophobin"/>
    <property type="match status" value="1"/>
</dbReference>
<evidence type="ECO:0000313" key="8">
    <source>
        <dbReference type="Proteomes" id="UP000027222"/>
    </source>
</evidence>
<evidence type="ECO:0000256" key="3">
    <source>
        <dbReference type="ARBA" id="ARBA00022512"/>
    </source>
</evidence>
<proteinExistence type="inferred from homology"/>
<comment type="similarity">
    <text evidence="2 6">Belongs to the fungal hydrophobin family.</text>
</comment>
<evidence type="ECO:0000256" key="4">
    <source>
        <dbReference type="ARBA" id="ARBA00022525"/>
    </source>
</evidence>
<dbReference type="GO" id="GO:0005199">
    <property type="term" value="F:structural constituent of cell wall"/>
    <property type="evidence" value="ECO:0007669"/>
    <property type="project" value="InterPro"/>
</dbReference>
<reference evidence="8" key="1">
    <citation type="journal article" date="2014" name="Proc. Natl. Acad. Sci. U.S.A.">
        <title>Extensive sampling of basidiomycete genomes demonstrates inadequacy of the white-rot/brown-rot paradigm for wood decay fungi.</title>
        <authorList>
            <person name="Riley R."/>
            <person name="Salamov A.A."/>
            <person name="Brown D.W."/>
            <person name="Nagy L.G."/>
            <person name="Floudas D."/>
            <person name="Held B.W."/>
            <person name="Levasseur A."/>
            <person name="Lombard V."/>
            <person name="Morin E."/>
            <person name="Otillar R."/>
            <person name="Lindquist E.A."/>
            <person name="Sun H."/>
            <person name="LaButti K.M."/>
            <person name="Schmutz J."/>
            <person name="Jabbour D."/>
            <person name="Luo H."/>
            <person name="Baker S.E."/>
            <person name="Pisabarro A.G."/>
            <person name="Walton J.D."/>
            <person name="Blanchette R.A."/>
            <person name="Henrissat B."/>
            <person name="Martin F."/>
            <person name="Cullen D."/>
            <person name="Hibbett D.S."/>
            <person name="Grigoriev I.V."/>
        </authorList>
    </citation>
    <scope>NUCLEOTIDE SEQUENCE [LARGE SCALE GENOMIC DNA]</scope>
    <source>
        <strain evidence="8">CBS 339.88</strain>
    </source>
</reference>
<comment type="subcellular location">
    <subcellularLocation>
        <location evidence="1 6">Secreted</location>
        <location evidence="1 6">Cell wall</location>
    </subcellularLocation>
</comment>
<dbReference type="AlphaFoldDB" id="A0A067SNX6"/>
<name>A0A067SNX6_GALM3</name>
<keyword evidence="8" id="KW-1185">Reference proteome</keyword>
<evidence type="ECO:0000256" key="6">
    <source>
        <dbReference type="RuleBase" id="RU365009"/>
    </source>
</evidence>
<evidence type="ECO:0000256" key="1">
    <source>
        <dbReference type="ARBA" id="ARBA00004191"/>
    </source>
</evidence>
<feature type="chain" id="PRO_5013986569" description="Hydrophobin" evidence="6">
    <location>
        <begin position="21"/>
        <end position="110"/>
    </location>
</feature>
<dbReference type="InterPro" id="IPR001338">
    <property type="entry name" value="Class_I_Hydrophobin"/>
</dbReference>
<keyword evidence="4 6" id="KW-0964">Secreted</keyword>
<dbReference type="CDD" id="cd23507">
    <property type="entry name" value="hydrophobin_I"/>
    <property type="match status" value="1"/>
</dbReference>
<dbReference type="OrthoDB" id="3036350at2759"/>
<dbReference type="GO" id="GO:0009277">
    <property type="term" value="C:fungal-type cell wall"/>
    <property type="evidence" value="ECO:0007669"/>
    <property type="project" value="InterPro"/>
</dbReference>
<accession>A0A067SNX6</accession>
<dbReference type="EMBL" id="KL142391">
    <property type="protein sequence ID" value="KDR71747.1"/>
    <property type="molecule type" value="Genomic_DNA"/>
</dbReference>
<keyword evidence="6" id="KW-0732">Signal</keyword>